<dbReference type="CDD" id="cd04590">
    <property type="entry name" value="CBS_pair_CorC_HlyC_assoc"/>
    <property type="match status" value="1"/>
</dbReference>
<evidence type="ECO:0000256" key="4">
    <source>
        <dbReference type="ARBA" id="ARBA00022692"/>
    </source>
</evidence>
<accession>A0ABZ0IPT0</accession>
<dbReference type="SUPFAM" id="SSF56176">
    <property type="entry name" value="FAD-binding/transporter-associated domain-like"/>
    <property type="match status" value="1"/>
</dbReference>
<dbReference type="NCBIfam" id="TIGR03520">
    <property type="entry name" value="GldE"/>
    <property type="match status" value="1"/>
</dbReference>
<feature type="transmembrane region" description="Helical" evidence="11">
    <location>
        <begin position="20"/>
        <end position="41"/>
    </location>
</feature>
<dbReference type="InterPro" id="IPR036318">
    <property type="entry name" value="FAD-bd_PCMH-like_sf"/>
</dbReference>
<dbReference type="PANTHER" id="PTHR22777">
    <property type="entry name" value="HEMOLYSIN-RELATED"/>
    <property type="match status" value="1"/>
</dbReference>
<evidence type="ECO:0000256" key="1">
    <source>
        <dbReference type="ARBA" id="ARBA00004651"/>
    </source>
</evidence>
<keyword evidence="15" id="KW-1185">Reference proteome</keyword>
<evidence type="ECO:0000256" key="11">
    <source>
        <dbReference type="SAM" id="Phobius"/>
    </source>
</evidence>
<dbReference type="Pfam" id="PF01595">
    <property type="entry name" value="CNNM"/>
    <property type="match status" value="1"/>
</dbReference>
<feature type="domain" description="CNNM transmembrane" evidence="13">
    <location>
        <begin position="20"/>
        <end position="209"/>
    </location>
</feature>
<keyword evidence="3" id="KW-1003">Cell membrane</keyword>
<feature type="transmembrane region" description="Helical" evidence="11">
    <location>
        <begin position="80"/>
        <end position="102"/>
    </location>
</feature>
<keyword evidence="5" id="KW-0677">Repeat</keyword>
<dbReference type="Pfam" id="PF00571">
    <property type="entry name" value="CBS"/>
    <property type="match status" value="2"/>
</dbReference>
<sequence>MEDPYPSIYLTLIGDLGITYVSFYIFSGVLFALLLYLSALISGSEVAFFSLNHGDLATCRTSANSQDKRIISLLQGPQRLLATILIMNNLVNITIVTLATYVTWEIVGSKSADGYIVAVLTVITTLAIVFFGEVVPKVYANQNNLSFARSTSGLLNVADTIFRPVSWLLLSISSIVEKRVERKGYNVSIDELNHALELTAETEATEEEKGILKGIVNFGTLTVTQVMRSRVDITAIDFETDFHELMDQINKTGYSRIPIYKETVDKIEGVLYIKDLLPFVDKDENFLWQNLMRPAFFVPESKRVDALFKDFQEKRVHMAIVVDEYGGTSGLVTLEDLIEEIVGEINDEFDNEDEIAYNKLDSNTYVFEGKISLNDFCKVVSVEGNIFDTVRGDSESLGGLILEINSKLPNVGEKIRFERFVFTVVSADNKRIKRVRVFINPSFQAESLQKDK</sequence>
<dbReference type="InterPro" id="IPR046342">
    <property type="entry name" value="CBS_dom_sf"/>
</dbReference>
<dbReference type="SUPFAM" id="SSF54631">
    <property type="entry name" value="CBS-domain pair"/>
    <property type="match status" value="1"/>
</dbReference>
<evidence type="ECO:0000256" key="3">
    <source>
        <dbReference type="ARBA" id="ARBA00022475"/>
    </source>
</evidence>
<keyword evidence="4 10" id="KW-0812">Transmembrane</keyword>
<dbReference type="PANTHER" id="PTHR22777:SF32">
    <property type="entry name" value="UPF0053 INNER MEMBRANE PROTEIN YFJD"/>
    <property type="match status" value="1"/>
</dbReference>
<evidence type="ECO:0000256" key="9">
    <source>
        <dbReference type="PROSITE-ProRule" id="PRU00703"/>
    </source>
</evidence>
<comment type="similarity">
    <text evidence="2">Belongs to the UPF0053 family.</text>
</comment>
<dbReference type="InterPro" id="IPR044751">
    <property type="entry name" value="Ion_transp-like_CBS"/>
</dbReference>
<proteinExistence type="inferred from homology"/>
<evidence type="ECO:0000259" key="13">
    <source>
        <dbReference type="PROSITE" id="PS51846"/>
    </source>
</evidence>
<protein>
    <submittedName>
        <fullName evidence="14">Gliding motility-associated protein GldE</fullName>
    </submittedName>
</protein>
<keyword evidence="8 10" id="KW-0472">Membrane</keyword>
<evidence type="ECO:0000256" key="10">
    <source>
        <dbReference type="PROSITE-ProRule" id="PRU01193"/>
    </source>
</evidence>
<evidence type="ECO:0000259" key="12">
    <source>
        <dbReference type="PROSITE" id="PS51371"/>
    </source>
</evidence>
<keyword evidence="7 9" id="KW-0129">CBS domain</keyword>
<gene>
    <name evidence="14" type="primary">gldE</name>
    <name evidence="14" type="ORF">RT717_25145</name>
</gene>
<evidence type="ECO:0000313" key="15">
    <source>
        <dbReference type="Proteomes" id="UP001302349"/>
    </source>
</evidence>
<dbReference type="RefSeq" id="WP_317489089.1">
    <property type="nucleotide sequence ID" value="NZ_CP136051.1"/>
</dbReference>
<evidence type="ECO:0000256" key="6">
    <source>
        <dbReference type="ARBA" id="ARBA00022989"/>
    </source>
</evidence>
<dbReference type="Pfam" id="PF03471">
    <property type="entry name" value="CorC_HlyC"/>
    <property type="match status" value="1"/>
</dbReference>
<dbReference type="InterPro" id="IPR019862">
    <property type="entry name" value="Motility-assoc_prot_GldE"/>
</dbReference>
<dbReference type="InterPro" id="IPR002550">
    <property type="entry name" value="CNNM"/>
</dbReference>
<dbReference type="EMBL" id="CP136051">
    <property type="protein sequence ID" value="WOK06365.1"/>
    <property type="molecule type" value="Genomic_DNA"/>
</dbReference>
<dbReference type="Gene3D" id="3.10.580.10">
    <property type="entry name" value="CBS-domain"/>
    <property type="match status" value="1"/>
</dbReference>
<feature type="domain" description="CBS" evidence="12">
    <location>
        <begin position="291"/>
        <end position="348"/>
    </location>
</feature>
<evidence type="ECO:0000256" key="7">
    <source>
        <dbReference type="ARBA" id="ARBA00023122"/>
    </source>
</evidence>
<dbReference type="SMART" id="SM01091">
    <property type="entry name" value="CorC_HlyC"/>
    <property type="match status" value="1"/>
</dbReference>
<feature type="domain" description="CBS" evidence="12">
    <location>
        <begin position="227"/>
        <end position="287"/>
    </location>
</feature>
<dbReference type="Proteomes" id="UP001302349">
    <property type="component" value="Chromosome"/>
</dbReference>
<feature type="transmembrane region" description="Helical" evidence="11">
    <location>
        <begin position="114"/>
        <end position="135"/>
    </location>
</feature>
<dbReference type="InterPro" id="IPR000644">
    <property type="entry name" value="CBS_dom"/>
</dbReference>
<evidence type="ECO:0000256" key="5">
    <source>
        <dbReference type="ARBA" id="ARBA00022737"/>
    </source>
</evidence>
<dbReference type="PROSITE" id="PS51846">
    <property type="entry name" value="CNNM"/>
    <property type="match status" value="1"/>
</dbReference>
<name>A0ABZ0IPT0_9BACT</name>
<reference evidence="14 15" key="1">
    <citation type="journal article" date="2023" name="Microbiol. Resour. Announc.">
        <title>Complete Genome Sequence of Imperialibacter roseus strain P4T.</title>
        <authorList>
            <person name="Tizabi D.R."/>
            <person name="Bachvaroff T."/>
            <person name="Hill R.T."/>
        </authorList>
    </citation>
    <scope>NUCLEOTIDE SEQUENCE [LARGE SCALE GENOMIC DNA]</scope>
    <source>
        <strain evidence="14 15">P4T</strain>
    </source>
</reference>
<dbReference type="InterPro" id="IPR016169">
    <property type="entry name" value="FAD-bd_PCMH_sub2"/>
</dbReference>
<dbReference type="PROSITE" id="PS51371">
    <property type="entry name" value="CBS"/>
    <property type="match status" value="2"/>
</dbReference>
<evidence type="ECO:0000256" key="2">
    <source>
        <dbReference type="ARBA" id="ARBA00006337"/>
    </source>
</evidence>
<dbReference type="InterPro" id="IPR005170">
    <property type="entry name" value="Transptr-assoc_dom"/>
</dbReference>
<dbReference type="Gene3D" id="3.30.465.10">
    <property type="match status" value="1"/>
</dbReference>
<keyword evidence="6 10" id="KW-1133">Transmembrane helix</keyword>
<evidence type="ECO:0000256" key="8">
    <source>
        <dbReference type="ARBA" id="ARBA00023136"/>
    </source>
</evidence>
<organism evidence="14 15">
    <name type="scientific">Imperialibacter roseus</name>
    <dbReference type="NCBI Taxonomy" id="1324217"/>
    <lineage>
        <taxon>Bacteria</taxon>
        <taxon>Pseudomonadati</taxon>
        <taxon>Bacteroidota</taxon>
        <taxon>Cytophagia</taxon>
        <taxon>Cytophagales</taxon>
        <taxon>Flammeovirgaceae</taxon>
        <taxon>Imperialibacter</taxon>
    </lineage>
</organism>
<evidence type="ECO:0000313" key="14">
    <source>
        <dbReference type="EMBL" id="WOK06365.1"/>
    </source>
</evidence>
<comment type="subcellular location">
    <subcellularLocation>
        <location evidence="1">Cell membrane</location>
        <topology evidence="1">Multi-pass membrane protein</topology>
    </subcellularLocation>
</comment>